<evidence type="ECO:0000313" key="15">
    <source>
        <dbReference type="Proteomes" id="UP000076798"/>
    </source>
</evidence>
<keyword evidence="15" id="KW-1185">Reference proteome</keyword>
<gene>
    <name evidence="14" type="ORF">SISSUDRAFT_1115995</name>
</gene>
<evidence type="ECO:0000256" key="8">
    <source>
        <dbReference type="PROSITE-ProRule" id="PRU00657"/>
    </source>
</evidence>
<dbReference type="Gene3D" id="1.10.1520.10">
    <property type="entry name" value="Ribonuclease III domain"/>
    <property type="match status" value="2"/>
</dbReference>
<dbReference type="CDD" id="cd18034">
    <property type="entry name" value="DEXHc_dicer"/>
    <property type="match status" value="1"/>
</dbReference>
<comment type="cofactor">
    <cofactor evidence="1">
        <name>Mg(2+)</name>
        <dbReference type="ChEBI" id="CHEBI:18420"/>
    </cofactor>
</comment>
<dbReference type="InterPro" id="IPR027417">
    <property type="entry name" value="P-loop_NTPase"/>
</dbReference>
<evidence type="ECO:0000256" key="1">
    <source>
        <dbReference type="ARBA" id="ARBA00001946"/>
    </source>
</evidence>
<comment type="similarity">
    <text evidence="7 8">Belongs to the helicase family. Dicer subfamily.</text>
</comment>
<evidence type="ECO:0000256" key="6">
    <source>
        <dbReference type="ARBA" id="ARBA00022840"/>
    </source>
</evidence>
<evidence type="ECO:0000259" key="11">
    <source>
        <dbReference type="PROSITE" id="PS51192"/>
    </source>
</evidence>
<feature type="domain" description="Helicase ATP-binding" evidence="11">
    <location>
        <begin position="13"/>
        <end position="188"/>
    </location>
</feature>
<evidence type="ECO:0000256" key="9">
    <source>
        <dbReference type="SAM" id="MobiDB-lite"/>
    </source>
</evidence>
<dbReference type="InterPro" id="IPR001650">
    <property type="entry name" value="Helicase_C-like"/>
</dbReference>
<dbReference type="Pfam" id="PF00271">
    <property type="entry name" value="Helicase_C"/>
    <property type="match status" value="1"/>
</dbReference>
<evidence type="ECO:0000259" key="10">
    <source>
        <dbReference type="PROSITE" id="PS50142"/>
    </source>
</evidence>
<sequence length="1426" mass="160273">MSRLIPRAYQEEIFNAACKQNVIAVLDTGSGKTYIAVMLIRWALLTTYEPKKVIVFLVPKVPLVEQQTNFIREQTGLEVRGYSGNMGVDLWNRHQWIDEFQATTVLVMTPQILLDLLNHVHWSIDRISLLIFDEAHHCQKDHPYNAIMRDHYSSCPEDKRPKIFGMTASPIWQDKNPHASLARLKRNLHATIIGVSENKDELNEHSPKPQEFIVQYPSAPVNGYPDYLTPSFWSYIDERDLLAHEDFSKDAVQRRYENTFSALGPFAADAYLFKHLESTIERIQNGQRDVYARGQGSDDPMSDDVEVIEPQVGKAEIQAIQNALNDFAPRFEIKAIPATWVSPKVLKLVSLLADQRSKAFQGIVFVEQRQIAMTLEYILPLITELAEWLHVAALVGHGNGEARHDSKGMKFSAQQDVVKKYRARELNLLIATSVAEEGLDFPACDLVIRFDGIQHMIGYLQSRGRARQSNSTYICMLAHDAVLERLRIENLRRAEPKLQALLKKEAAHEKEDDDGEEPPQWSLDIAERETFRVPTTKAILTFHSAVSLLNNLCSLIKRDRYTRPLKPIYTIAADSSATVQLPSALPLEPHQLVYTATPRLSKKEAKRAVAYEAIIALYQLGVFDDYLLPTVSTNGAMVEDADGKLIKSSTDIPEVMDVAVVDPWTVHGDIWMHPLEVDGKIVTAIVTGSQLTEVALPCGDKLTRVLRGPRLEWSSQDEKELNLAIMAEYTAHVLFWTVTSRQIIGSLTCYLVPLDSTGRPDIPLMQESLQNRYSEDWSVISDRHVGQLLIMNTRYFGRPFIFKSFRNDITASSVPITIDGPIVEEGFASYIDFFTEKWKSSKAKFDNYIPPDDPMLQVYVHRRENSSLYPLQGPNPLEHSASVPRDIVLPLSTCQWISVAAEIKDAYLVLPKVLQHVTDIYRAQALCADLRLGALPMDRVIEATTLPCANAGYSNQRLETLGDGVLKLCAVVYLFNRFPRRHEGQLDALKVNCVSNRVLLARAKEVNLEQYLTSEQHNMKRWRMTSADSIVDAEGKHRVHRQFPRRSLQDCMEALLGAAFQSGGIPAALQVGTNLKLCFGGSEDWRTRYELPEPSPTPVLFQPLEEALGYKFRNGKLLAEALTHPSFGLNEGACYQRLEFLGDALIDLVVIHHLFDKFPLATSGQMSWARSRVVCSPALATAAIRELTIQKFLLQNNVELGKAVSAYVPILEGMSYEQIARDGWKYEPPKVLCDVMESVLGAVLVDTNFDYTKAALIARKAISGLLEVLNPYMPRDPVSELLTWVAKQGCERACFRRQQSDPDSPRKDAFVVVVHGVVVTPAQIGRNISLAKGLAAEEARTILESDSDLCLRRLCDCRVAGTLADGVDVQTTLPDNQLQPETTWSDETEQGFAYLARESSRALQDFGADDVGREDSEDEYEVSAMI</sequence>
<evidence type="ECO:0000259" key="12">
    <source>
        <dbReference type="PROSITE" id="PS51194"/>
    </source>
</evidence>
<feature type="region of interest" description="Disordered" evidence="9">
    <location>
        <begin position="1406"/>
        <end position="1426"/>
    </location>
</feature>
<dbReference type="SUPFAM" id="SSF69065">
    <property type="entry name" value="RNase III domain-like"/>
    <property type="match status" value="2"/>
</dbReference>
<dbReference type="GO" id="GO:0004525">
    <property type="term" value="F:ribonuclease III activity"/>
    <property type="evidence" value="ECO:0007669"/>
    <property type="project" value="InterPro"/>
</dbReference>
<feature type="domain" description="RNase III" evidence="10">
    <location>
        <begin position="942"/>
        <end position="1064"/>
    </location>
</feature>
<dbReference type="STRING" id="1314776.A0A166IZA0"/>
<dbReference type="Pfam" id="PF00270">
    <property type="entry name" value="DEAD"/>
    <property type="match status" value="1"/>
</dbReference>
<dbReference type="SMART" id="SM00490">
    <property type="entry name" value="HELICc"/>
    <property type="match status" value="1"/>
</dbReference>
<protein>
    <submittedName>
        <fullName evidence="14">p-loop containing nucleoside triphosphate hydrolase protein</fullName>
    </submittedName>
</protein>
<evidence type="ECO:0000259" key="13">
    <source>
        <dbReference type="PROSITE" id="PS51327"/>
    </source>
</evidence>
<dbReference type="Pfam" id="PF03368">
    <property type="entry name" value="Dicer_dimer"/>
    <property type="match status" value="1"/>
</dbReference>
<dbReference type="InterPro" id="IPR011545">
    <property type="entry name" value="DEAD/DEAH_box_helicase_dom"/>
</dbReference>
<evidence type="ECO:0000313" key="14">
    <source>
        <dbReference type="EMBL" id="KZT44221.1"/>
    </source>
</evidence>
<keyword evidence="2" id="KW-0677">Repeat</keyword>
<dbReference type="CDD" id="cd00593">
    <property type="entry name" value="RIBOc"/>
    <property type="match status" value="2"/>
</dbReference>
<accession>A0A166IZA0</accession>
<evidence type="ECO:0000256" key="3">
    <source>
        <dbReference type="ARBA" id="ARBA00022741"/>
    </source>
</evidence>
<dbReference type="InterPro" id="IPR014001">
    <property type="entry name" value="Helicase_ATP-bd"/>
</dbReference>
<dbReference type="Gene3D" id="3.40.50.300">
    <property type="entry name" value="P-loop containing nucleotide triphosphate hydrolases"/>
    <property type="match status" value="2"/>
</dbReference>
<keyword evidence="5" id="KW-0347">Helicase</keyword>
<dbReference type="SUPFAM" id="SSF54768">
    <property type="entry name" value="dsRNA-binding domain-like"/>
    <property type="match status" value="1"/>
</dbReference>
<evidence type="ECO:0000256" key="2">
    <source>
        <dbReference type="ARBA" id="ARBA00022737"/>
    </source>
</evidence>
<dbReference type="GO" id="GO:0004386">
    <property type="term" value="F:helicase activity"/>
    <property type="evidence" value="ECO:0007669"/>
    <property type="project" value="UniProtKB-KW"/>
</dbReference>
<feature type="domain" description="Dicer dsRNA-binding fold" evidence="13">
    <location>
        <begin position="545"/>
        <end position="637"/>
    </location>
</feature>
<evidence type="ECO:0000256" key="4">
    <source>
        <dbReference type="ARBA" id="ARBA00022801"/>
    </source>
</evidence>
<dbReference type="InterPro" id="IPR038248">
    <property type="entry name" value="Dicer_dimer_sf"/>
</dbReference>
<evidence type="ECO:0000256" key="5">
    <source>
        <dbReference type="ARBA" id="ARBA00022806"/>
    </source>
</evidence>
<dbReference type="Gene3D" id="3.30.160.380">
    <property type="entry name" value="Dicer dimerisation domain"/>
    <property type="match status" value="1"/>
</dbReference>
<dbReference type="InterPro" id="IPR036389">
    <property type="entry name" value="RNase_III_sf"/>
</dbReference>
<dbReference type="GO" id="GO:0005634">
    <property type="term" value="C:nucleus"/>
    <property type="evidence" value="ECO:0007669"/>
    <property type="project" value="TreeGrafter"/>
</dbReference>
<dbReference type="EMBL" id="KV428005">
    <property type="protein sequence ID" value="KZT44221.1"/>
    <property type="molecule type" value="Genomic_DNA"/>
</dbReference>
<dbReference type="GO" id="GO:0003723">
    <property type="term" value="F:RNA binding"/>
    <property type="evidence" value="ECO:0007669"/>
    <property type="project" value="UniProtKB-UniRule"/>
</dbReference>
<dbReference type="GO" id="GO:0005737">
    <property type="term" value="C:cytoplasm"/>
    <property type="evidence" value="ECO:0007669"/>
    <property type="project" value="TreeGrafter"/>
</dbReference>
<organism evidence="14 15">
    <name type="scientific">Sistotremastrum suecicum HHB10207 ss-3</name>
    <dbReference type="NCBI Taxonomy" id="1314776"/>
    <lineage>
        <taxon>Eukaryota</taxon>
        <taxon>Fungi</taxon>
        <taxon>Dikarya</taxon>
        <taxon>Basidiomycota</taxon>
        <taxon>Agaricomycotina</taxon>
        <taxon>Agaricomycetes</taxon>
        <taxon>Sistotremastrales</taxon>
        <taxon>Sistotremastraceae</taxon>
        <taxon>Sistotremastrum</taxon>
    </lineage>
</organism>
<dbReference type="SUPFAM" id="SSF52540">
    <property type="entry name" value="P-loop containing nucleoside triphosphate hydrolases"/>
    <property type="match status" value="1"/>
</dbReference>
<feature type="compositionally biased region" description="Acidic residues" evidence="9">
    <location>
        <begin position="1415"/>
        <end position="1426"/>
    </location>
</feature>
<dbReference type="SMART" id="SM00487">
    <property type="entry name" value="DEXDc"/>
    <property type="match status" value="1"/>
</dbReference>
<name>A0A166IZA0_9AGAM</name>
<dbReference type="OrthoDB" id="416741at2759"/>
<dbReference type="FunFam" id="3.40.50.300:FF:000628">
    <property type="entry name" value="Endoribonuclease Dicer"/>
    <property type="match status" value="1"/>
</dbReference>
<feature type="domain" description="Helicase C-terminal" evidence="12">
    <location>
        <begin position="344"/>
        <end position="506"/>
    </location>
</feature>
<dbReference type="Proteomes" id="UP000076798">
    <property type="component" value="Unassembled WGS sequence"/>
</dbReference>
<feature type="domain" description="RNase III" evidence="10">
    <location>
        <begin position="1101"/>
        <end position="1248"/>
    </location>
</feature>
<dbReference type="GO" id="GO:0005524">
    <property type="term" value="F:ATP binding"/>
    <property type="evidence" value="ECO:0007669"/>
    <property type="project" value="UniProtKB-KW"/>
</dbReference>
<dbReference type="SMART" id="SM00535">
    <property type="entry name" value="RIBOc"/>
    <property type="match status" value="2"/>
</dbReference>
<proteinExistence type="inferred from homology"/>
<dbReference type="PANTHER" id="PTHR14950:SF37">
    <property type="entry name" value="ENDORIBONUCLEASE DICER"/>
    <property type="match status" value="1"/>
</dbReference>
<keyword evidence="6" id="KW-0067">ATP-binding</keyword>
<keyword evidence="3" id="KW-0547">Nucleotide-binding</keyword>
<keyword evidence="4 14" id="KW-0378">Hydrolase</keyword>
<evidence type="ECO:0000256" key="7">
    <source>
        <dbReference type="ARBA" id="ARBA00035116"/>
    </source>
</evidence>
<dbReference type="PROSITE" id="PS51194">
    <property type="entry name" value="HELICASE_CTER"/>
    <property type="match status" value="1"/>
</dbReference>
<dbReference type="InterPro" id="IPR005034">
    <property type="entry name" value="Dicer_dimerisation"/>
</dbReference>
<dbReference type="InterPro" id="IPR000999">
    <property type="entry name" value="RNase_III_dom"/>
</dbReference>
<dbReference type="PROSITE" id="PS50142">
    <property type="entry name" value="RNASE_3_2"/>
    <property type="match status" value="2"/>
</dbReference>
<reference evidence="14 15" key="1">
    <citation type="journal article" date="2016" name="Mol. Biol. Evol.">
        <title>Comparative Genomics of Early-Diverging Mushroom-Forming Fungi Provides Insights into the Origins of Lignocellulose Decay Capabilities.</title>
        <authorList>
            <person name="Nagy L.G."/>
            <person name="Riley R."/>
            <person name="Tritt A."/>
            <person name="Adam C."/>
            <person name="Daum C."/>
            <person name="Floudas D."/>
            <person name="Sun H."/>
            <person name="Yadav J.S."/>
            <person name="Pangilinan J."/>
            <person name="Larsson K.H."/>
            <person name="Matsuura K."/>
            <person name="Barry K."/>
            <person name="Labutti K."/>
            <person name="Kuo R."/>
            <person name="Ohm R.A."/>
            <person name="Bhattacharya S.S."/>
            <person name="Shirouzu T."/>
            <person name="Yoshinaga Y."/>
            <person name="Martin F.M."/>
            <person name="Grigoriev I.V."/>
            <person name="Hibbett D.S."/>
        </authorList>
    </citation>
    <scope>NUCLEOTIDE SEQUENCE [LARGE SCALE GENOMIC DNA]</scope>
    <source>
        <strain evidence="14 15">HHB10207 ss-3</strain>
    </source>
</reference>
<dbReference type="PROSITE" id="PS51327">
    <property type="entry name" value="DICER_DSRBF"/>
    <property type="match status" value="1"/>
</dbReference>
<dbReference type="GO" id="GO:0030422">
    <property type="term" value="P:siRNA processing"/>
    <property type="evidence" value="ECO:0007669"/>
    <property type="project" value="TreeGrafter"/>
</dbReference>
<dbReference type="PROSITE" id="PS51192">
    <property type="entry name" value="HELICASE_ATP_BIND_1"/>
    <property type="match status" value="1"/>
</dbReference>
<dbReference type="PANTHER" id="PTHR14950">
    <property type="entry name" value="DICER-RELATED"/>
    <property type="match status" value="1"/>
</dbReference>
<dbReference type="Pfam" id="PF00636">
    <property type="entry name" value="Ribonuclease_3"/>
    <property type="match status" value="2"/>
</dbReference>
<dbReference type="PROSITE" id="PS00517">
    <property type="entry name" value="RNASE_3_1"/>
    <property type="match status" value="1"/>
</dbReference>
<keyword evidence="8" id="KW-0694">RNA-binding</keyword>